<feature type="compositionally biased region" description="Low complexity" evidence="1">
    <location>
        <begin position="126"/>
        <end position="150"/>
    </location>
</feature>
<dbReference type="RefSeq" id="XP_020910632.1">
    <property type="nucleotide sequence ID" value="XM_021054973.2"/>
</dbReference>
<organism evidence="4 5">
    <name type="scientific">Exaiptasia diaphana</name>
    <name type="common">Tropical sea anemone</name>
    <name type="synonym">Aiptasia pulchella</name>
    <dbReference type="NCBI Taxonomy" id="2652724"/>
    <lineage>
        <taxon>Eukaryota</taxon>
        <taxon>Metazoa</taxon>
        <taxon>Cnidaria</taxon>
        <taxon>Anthozoa</taxon>
        <taxon>Hexacorallia</taxon>
        <taxon>Actiniaria</taxon>
        <taxon>Aiptasiidae</taxon>
        <taxon>Exaiptasia</taxon>
    </lineage>
</organism>
<dbReference type="GeneID" id="110248444"/>
<dbReference type="Proteomes" id="UP000887567">
    <property type="component" value="Unplaced"/>
</dbReference>
<dbReference type="EnsemblMetazoa" id="XM_021054973.2">
    <property type="protein sequence ID" value="XP_020910632.1"/>
    <property type="gene ID" value="LOC110248444"/>
</dbReference>
<dbReference type="OrthoDB" id="5978478at2759"/>
<reference evidence="4" key="1">
    <citation type="submission" date="2022-11" db="UniProtKB">
        <authorList>
            <consortium name="EnsemblMetazoa"/>
        </authorList>
    </citation>
    <scope>IDENTIFICATION</scope>
</reference>
<evidence type="ECO:0000259" key="3">
    <source>
        <dbReference type="PROSITE" id="PS50948"/>
    </source>
</evidence>
<feature type="domain" description="Apple" evidence="3">
    <location>
        <begin position="24"/>
        <end position="103"/>
    </location>
</feature>
<dbReference type="PROSITE" id="PS50948">
    <property type="entry name" value="PAN"/>
    <property type="match status" value="1"/>
</dbReference>
<accession>A0A913XVT8</accession>
<feature type="compositionally biased region" description="Polar residues" evidence="1">
    <location>
        <begin position="167"/>
        <end position="177"/>
    </location>
</feature>
<evidence type="ECO:0000313" key="5">
    <source>
        <dbReference type="Proteomes" id="UP000887567"/>
    </source>
</evidence>
<feature type="signal peptide" evidence="2">
    <location>
        <begin position="1"/>
        <end position="17"/>
    </location>
</feature>
<evidence type="ECO:0000313" key="4">
    <source>
        <dbReference type="EnsemblMetazoa" id="XP_020910632.1"/>
    </source>
</evidence>
<dbReference type="InterPro" id="IPR003609">
    <property type="entry name" value="Pan_app"/>
</dbReference>
<proteinExistence type="predicted"/>
<feature type="region of interest" description="Disordered" evidence="1">
    <location>
        <begin position="126"/>
        <end position="177"/>
    </location>
</feature>
<dbReference type="AlphaFoldDB" id="A0A913XVT8"/>
<dbReference type="SUPFAM" id="SSF57414">
    <property type="entry name" value="Hairpin loop containing domain-like"/>
    <property type="match status" value="1"/>
</dbReference>
<dbReference type="KEGG" id="epa:110248444"/>
<sequence length="177" mass="19949">MELYIYVLLIFLNRIQGNLSQDGCKHMVLRRLEGKALNNFVFKKMKTDQDFCKALCYMDDRCLSINYITENQTCELSESDHVISPEHWVARPGSVYYRAENNCSCSGNETCRYNYELNSFQCTATASSPTSTPSPTTHPGTTSAAPTSSPECQLDFPRPSQHDYVKITSTPSPTTHP</sequence>
<protein>
    <recommendedName>
        <fullName evidence="3">Apple domain-containing protein</fullName>
    </recommendedName>
</protein>
<name>A0A913XVT8_EXADI</name>
<keyword evidence="5" id="KW-1185">Reference proteome</keyword>
<feature type="chain" id="PRO_5037687054" description="Apple domain-containing protein" evidence="2">
    <location>
        <begin position="18"/>
        <end position="177"/>
    </location>
</feature>
<evidence type="ECO:0000256" key="1">
    <source>
        <dbReference type="SAM" id="MobiDB-lite"/>
    </source>
</evidence>
<dbReference type="Pfam" id="PF00024">
    <property type="entry name" value="PAN_1"/>
    <property type="match status" value="1"/>
</dbReference>
<keyword evidence="2" id="KW-0732">Signal</keyword>
<evidence type="ECO:0000256" key="2">
    <source>
        <dbReference type="SAM" id="SignalP"/>
    </source>
</evidence>